<reference evidence="9 10" key="1">
    <citation type="submission" date="2020-07" db="EMBL/GenBank/DDBJ databases">
        <title>Sequencing the genomes of 1000 actinobacteria strains.</title>
        <authorList>
            <person name="Klenk H.-P."/>
        </authorList>
    </citation>
    <scope>NUCLEOTIDE SEQUENCE [LARGE SCALE GENOMIC DNA]</scope>
    <source>
        <strain evidence="9 10">DSM 103164</strain>
    </source>
</reference>
<protein>
    <submittedName>
        <fullName evidence="9">Multiple sugar transport system permease protein</fullName>
    </submittedName>
</protein>
<comment type="caution">
    <text evidence="9">The sequence shown here is derived from an EMBL/GenBank/DDBJ whole genome shotgun (WGS) entry which is preliminary data.</text>
</comment>
<evidence type="ECO:0000256" key="7">
    <source>
        <dbReference type="RuleBase" id="RU363032"/>
    </source>
</evidence>
<gene>
    <name evidence="9" type="ORF">GGQ54_001866</name>
</gene>
<dbReference type="EMBL" id="JACBZS010000001">
    <property type="protein sequence ID" value="NYI71306.1"/>
    <property type="molecule type" value="Genomic_DNA"/>
</dbReference>
<keyword evidence="4 7" id="KW-0812">Transmembrane</keyword>
<feature type="transmembrane region" description="Helical" evidence="7">
    <location>
        <begin position="152"/>
        <end position="178"/>
    </location>
</feature>
<dbReference type="PROSITE" id="PS50928">
    <property type="entry name" value="ABC_TM1"/>
    <property type="match status" value="1"/>
</dbReference>
<dbReference type="GO" id="GO:0005886">
    <property type="term" value="C:plasma membrane"/>
    <property type="evidence" value="ECO:0007669"/>
    <property type="project" value="UniProtKB-SubCell"/>
</dbReference>
<evidence type="ECO:0000313" key="10">
    <source>
        <dbReference type="Proteomes" id="UP000527616"/>
    </source>
</evidence>
<feature type="transmembrane region" description="Helical" evidence="7">
    <location>
        <begin position="228"/>
        <end position="249"/>
    </location>
</feature>
<feature type="transmembrane region" description="Helical" evidence="7">
    <location>
        <begin position="72"/>
        <end position="93"/>
    </location>
</feature>
<feature type="domain" description="ABC transmembrane type-1" evidence="8">
    <location>
        <begin position="68"/>
        <end position="279"/>
    </location>
</feature>
<dbReference type="SUPFAM" id="SSF161098">
    <property type="entry name" value="MetI-like"/>
    <property type="match status" value="1"/>
</dbReference>
<evidence type="ECO:0000313" key="9">
    <source>
        <dbReference type="EMBL" id="NYI71306.1"/>
    </source>
</evidence>
<dbReference type="InterPro" id="IPR035906">
    <property type="entry name" value="MetI-like_sf"/>
</dbReference>
<dbReference type="Gene3D" id="1.10.3720.10">
    <property type="entry name" value="MetI-like"/>
    <property type="match status" value="1"/>
</dbReference>
<keyword evidence="2 7" id="KW-0813">Transport</keyword>
<evidence type="ECO:0000256" key="5">
    <source>
        <dbReference type="ARBA" id="ARBA00022989"/>
    </source>
</evidence>
<proteinExistence type="inferred from homology"/>
<comment type="similarity">
    <text evidence="7">Belongs to the binding-protein-dependent transport system permease family.</text>
</comment>
<keyword evidence="9" id="KW-0762">Sugar transport</keyword>
<evidence type="ECO:0000256" key="4">
    <source>
        <dbReference type="ARBA" id="ARBA00022692"/>
    </source>
</evidence>
<keyword evidence="5 7" id="KW-1133">Transmembrane helix</keyword>
<keyword evidence="3" id="KW-1003">Cell membrane</keyword>
<dbReference type="Proteomes" id="UP000527616">
    <property type="component" value="Unassembled WGS sequence"/>
</dbReference>
<evidence type="ECO:0000256" key="1">
    <source>
        <dbReference type="ARBA" id="ARBA00004651"/>
    </source>
</evidence>
<dbReference type="Pfam" id="PF00528">
    <property type="entry name" value="BPD_transp_1"/>
    <property type="match status" value="1"/>
</dbReference>
<evidence type="ECO:0000256" key="3">
    <source>
        <dbReference type="ARBA" id="ARBA00022475"/>
    </source>
</evidence>
<evidence type="ECO:0000256" key="2">
    <source>
        <dbReference type="ARBA" id="ARBA00022448"/>
    </source>
</evidence>
<feature type="transmembrane region" description="Helical" evidence="7">
    <location>
        <begin position="199"/>
        <end position="222"/>
    </location>
</feature>
<dbReference type="InterPro" id="IPR051393">
    <property type="entry name" value="ABC_transporter_permease"/>
</dbReference>
<name>A0A7Z0D980_9ACTN</name>
<dbReference type="AlphaFoldDB" id="A0A7Z0D980"/>
<feature type="transmembrane region" description="Helical" evidence="7">
    <location>
        <begin position="261"/>
        <end position="278"/>
    </location>
</feature>
<dbReference type="GO" id="GO:0055085">
    <property type="term" value="P:transmembrane transport"/>
    <property type="evidence" value="ECO:0007669"/>
    <property type="project" value="InterPro"/>
</dbReference>
<dbReference type="PANTHER" id="PTHR30193:SF37">
    <property type="entry name" value="INNER MEMBRANE ABC TRANSPORTER PERMEASE PROTEIN YCJO"/>
    <property type="match status" value="1"/>
</dbReference>
<dbReference type="InterPro" id="IPR000515">
    <property type="entry name" value="MetI-like"/>
</dbReference>
<accession>A0A7Z0D980</accession>
<dbReference type="RefSeq" id="WP_179445147.1">
    <property type="nucleotide sequence ID" value="NZ_JACBZS010000001.1"/>
</dbReference>
<sequence length="293" mass="31375">MSDARNRVVPMLLIGPAALGIIVFVIAPLIIVLALSLFRVNLIGGTMTFAGLDNFVTELQHPEFVTSIRNTVTYGLLTVLPSLALGLIVALAINGLTRGQGFWRSVYFLPAATTLVAMSAVWRWMFRPDTGVVDTVLGPLFGLRDWLGDPNLAMGAIAIVGIWHQFGLITVLYLAALGTVPGDQYDSAAIDGARDWSRFWHVTWPALGPTTVFAFAVTASSALQAYDVIAAMTAGGPLNSTTTLTYAIWSRGVHFFDIGRAAVLSLALLALSILVTAVQRTGYARRLEAGAVR</sequence>
<keyword evidence="10" id="KW-1185">Reference proteome</keyword>
<feature type="transmembrane region" description="Helical" evidence="7">
    <location>
        <begin position="12"/>
        <end position="38"/>
    </location>
</feature>
<comment type="subcellular location">
    <subcellularLocation>
        <location evidence="1 7">Cell membrane</location>
        <topology evidence="1 7">Multi-pass membrane protein</topology>
    </subcellularLocation>
</comment>
<dbReference type="CDD" id="cd06261">
    <property type="entry name" value="TM_PBP2"/>
    <property type="match status" value="1"/>
</dbReference>
<evidence type="ECO:0000259" key="8">
    <source>
        <dbReference type="PROSITE" id="PS50928"/>
    </source>
</evidence>
<feature type="transmembrane region" description="Helical" evidence="7">
    <location>
        <begin position="105"/>
        <end position="125"/>
    </location>
</feature>
<evidence type="ECO:0000256" key="6">
    <source>
        <dbReference type="ARBA" id="ARBA00023136"/>
    </source>
</evidence>
<dbReference type="PANTHER" id="PTHR30193">
    <property type="entry name" value="ABC TRANSPORTER PERMEASE PROTEIN"/>
    <property type="match status" value="1"/>
</dbReference>
<keyword evidence="6 7" id="KW-0472">Membrane</keyword>
<organism evidence="9 10">
    <name type="scientific">Naumannella cuiyingiana</name>
    <dbReference type="NCBI Taxonomy" id="1347891"/>
    <lineage>
        <taxon>Bacteria</taxon>
        <taxon>Bacillati</taxon>
        <taxon>Actinomycetota</taxon>
        <taxon>Actinomycetes</taxon>
        <taxon>Propionibacteriales</taxon>
        <taxon>Propionibacteriaceae</taxon>
        <taxon>Naumannella</taxon>
    </lineage>
</organism>